<dbReference type="OrthoDB" id="2019614at2759"/>
<dbReference type="GO" id="GO:0005813">
    <property type="term" value="C:centrosome"/>
    <property type="evidence" value="ECO:0007669"/>
    <property type="project" value="TreeGrafter"/>
</dbReference>
<evidence type="ECO:0000313" key="3">
    <source>
        <dbReference type="RefSeq" id="XP_031555208.1"/>
    </source>
</evidence>
<dbReference type="FunCoup" id="A0A6P8HJZ5">
    <property type="interactions" value="1378"/>
</dbReference>
<gene>
    <name evidence="3" type="primary">LOC116292100</name>
</gene>
<dbReference type="Proteomes" id="UP000515163">
    <property type="component" value="Unplaced"/>
</dbReference>
<dbReference type="GO" id="GO:0051225">
    <property type="term" value="P:spindle assembly"/>
    <property type="evidence" value="ECO:0007669"/>
    <property type="project" value="InterPro"/>
</dbReference>
<dbReference type="GeneID" id="116292100"/>
<keyword evidence="1" id="KW-0175">Coiled coil</keyword>
<dbReference type="InterPro" id="IPR029131">
    <property type="entry name" value="HAUS5"/>
</dbReference>
<dbReference type="AlphaFoldDB" id="A0A6P8HJZ5"/>
<keyword evidence="2" id="KW-1185">Reference proteome</keyword>
<dbReference type="RefSeq" id="XP_031555208.1">
    <property type="nucleotide sequence ID" value="XM_031699348.1"/>
</dbReference>
<sequence>MSSLEENSRLSPRQEFDVCEELRKWAVEEMRFRPQGKHVNTSLPTSQDLKMLSRGSMVNVWEFVVKHVKSAQNAQKIRGNLKLQQLLHDNHAKKSKLSKPGEREELQSEFEKVTRELADIRGRVNHIQKEIKHLEKEILITEQAYSSAARDISDLQKRSSLLSAHSKQCTNIIQAYKELTTQLKNRLDNHRNLERKSAGETTYYTVQRDNTRSDLLSTPARLGDRSSASVLESSCTRTVREACESIGSYLKAICVSEVDQNEHPEAAQPASKAQLWSAIEVIINQNPSQDILLSLVVTTQDSATSLKELTEKINLKQDAEELKFEYEKGGKLTDTSQPPTLLQSVHQLIEEGQAQHFQRFLDAERAMNASWKARKELQALNHQMEDRLDSRYRGLPGSVELAKSLYHCELELAASKASLSYIKTAIQDLEQTRHERLLALETIQHKHNKIEDFEKLAKSKQSIIQALVKQNFAAMTRLEKQKLELLHYMQNKVCTHQAHVAAMAIRLQKAVSCDVDKFAAVPMTRLLHLSMESGQRIPMDDLSIYRLEDLQSRSGGEPIGQILDKLDFPSYKAPEELLSATVELRNLMEDTAVLVNSRQQDIIEQNETSSADRIVSHLNTLRHEVSQQDNHELNHVLPHVQDGLGKATKALSKCIAVKDSANVWWEQPAQYVVPWVKVSDMNTRQWLDQWTLNATRLRQLQMQH</sequence>
<dbReference type="KEGG" id="aten:116292100"/>
<dbReference type="GO" id="GO:0007098">
    <property type="term" value="P:centrosome cycle"/>
    <property type="evidence" value="ECO:0007669"/>
    <property type="project" value="TreeGrafter"/>
</dbReference>
<organism evidence="2 3">
    <name type="scientific">Actinia tenebrosa</name>
    <name type="common">Australian red waratah sea anemone</name>
    <dbReference type="NCBI Taxonomy" id="6105"/>
    <lineage>
        <taxon>Eukaryota</taxon>
        <taxon>Metazoa</taxon>
        <taxon>Cnidaria</taxon>
        <taxon>Anthozoa</taxon>
        <taxon>Hexacorallia</taxon>
        <taxon>Actiniaria</taxon>
        <taxon>Actiniidae</taxon>
        <taxon>Actinia</taxon>
    </lineage>
</organism>
<dbReference type="Pfam" id="PF14817">
    <property type="entry name" value="HAUS5"/>
    <property type="match status" value="1"/>
</dbReference>
<protein>
    <submittedName>
        <fullName evidence="3">HAUS augmin-like complex subunit 5</fullName>
    </submittedName>
</protein>
<dbReference type="GO" id="GO:0070652">
    <property type="term" value="C:HAUS complex"/>
    <property type="evidence" value="ECO:0007669"/>
    <property type="project" value="InterPro"/>
</dbReference>
<accession>A0A6P8HJZ5</accession>
<dbReference type="PANTHER" id="PTHR28588:SF1">
    <property type="entry name" value="HAUS AUGMIN-LIKE COMPLEX SUBUNIT 5"/>
    <property type="match status" value="1"/>
</dbReference>
<evidence type="ECO:0000313" key="2">
    <source>
        <dbReference type="Proteomes" id="UP000515163"/>
    </source>
</evidence>
<evidence type="ECO:0000256" key="1">
    <source>
        <dbReference type="SAM" id="Coils"/>
    </source>
</evidence>
<feature type="coiled-coil region" evidence="1">
    <location>
        <begin position="103"/>
        <end position="144"/>
    </location>
</feature>
<name>A0A6P8HJZ5_ACTTE</name>
<dbReference type="InParanoid" id="A0A6P8HJZ5"/>
<dbReference type="PANTHER" id="PTHR28588">
    <property type="entry name" value="HAUS AUGMIN-LIKE COMPLEX SUBUNIT 5"/>
    <property type="match status" value="1"/>
</dbReference>
<reference evidence="3" key="1">
    <citation type="submission" date="2025-08" db="UniProtKB">
        <authorList>
            <consortium name="RefSeq"/>
        </authorList>
    </citation>
    <scope>IDENTIFICATION</scope>
    <source>
        <tissue evidence="3">Tentacle</tissue>
    </source>
</reference>
<proteinExistence type="predicted"/>